<accession>A0A4U5LX21</accession>
<evidence type="ECO:0000313" key="1">
    <source>
        <dbReference type="EMBL" id="TKR60771.1"/>
    </source>
</evidence>
<sequence length="276" mass="31509">MDSLPSEFAGDVKTLIAKEVLQMDLWEHRGGKTSQMFAKKLLMLCIVPVTDTRCLYALQEGNEESELCQSTWDVNGVSSINVDERYVHVVKGVEMDSKEFRILRNFISRSLRPIDVNLWTDAVSPVILSLLNSVPRFSIIYAQNYSSISELLCKSVRAQALSNLILHSYNITDDFLSCLQTFIENCNFCFISLLHGNLRDEVRGDELVRLLQGKALDLARKGKYVVLRVDHSVSKFWGGVEYSYEVYFAGLLKLYVSPTLPVCWAYLPKKTEKRQF</sequence>
<protein>
    <submittedName>
        <fullName evidence="1">Uncharacterized protein</fullName>
    </submittedName>
</protein>
<dbReference type="EMBL" id="AZBU02000011">
    <property type="protein sequence ID" value="TKR60771.1"/>
    <property type="molecule type" value="Genomic_DNA"/>
</dbReference>
<comment type="caution">
    <text evidence="1">The sequence shown here is derived from an EMBL/GenBank/DDBJ whole genome shotgun (WGS) entry which is preliminary data.</text>
</comment>
<dbReference type="Proteomes" id="UP000298663">
    <property type="component" value="Unassembled WGS sequence"/>
</dbReference>
<dbReference type="AlphaFoldDB" id="A0A4U5LX21"/>
<keyword evidence="2" id="KW-1185">Reference proteome</keyword>
<reference evidence="1 2" key="2">
    <citation type="journal article" date="2019" name="G3 (Bethesda)">
        <title>Hybrid Assembly of the Genome of the Entomopathogenic Nematode Steinernema carpocapsae Identifies the X-Chromosome.</title>
        <authorList>
            <person name="Serra L."/>
            <person name="Macchietto M."/>
            <person name="Macias-Munoz A."/>
            <person name="McGill C.J."/>
            <person name="Rodriguez I.M."/>
            <person name="Rodriguez B."/>
            <person name="Murad R."/>
            <person name="Mortazavi A."/>
        </authorList>
    </citation>
    <scope>NUCLEOTIDE SEQUENCE [LARGE SCALE GENOMIC DNA]</scope>
    <source>
        <strain evidence="1 2">ALL</strain>
    </source>
</reference>
<reference evidence="1 2" key="1">
    <citation type="journal article" date="2015" name="Genome Biol.">
        <title>Comparative genomics of Steinernema reveals deeply conserved gene regulatory networks.</title>
        <authorList>
            <person name="Dillman A.R."/>
            <person name="Macchietto M."/>
            <person name="Porter C.F."/>
            <person name="Rogers A."/>
            <person name="Williams B."/>
            <person name="Antoshechkin I."/>
            <person name="Lee M.M."/>
            <person name="Goodwin Z."/>
            <person name="Lu X."/>
            <person name="Lewis E.E."/>
            <person name="Goodrich-Blair H."/>
            <person name="Stock S.P."/>
            <person name="Adams B.J."/>
            <person name="Sternberg P.W."/>
            <person name="Mortazavi A."/>
        </authorList>
    </citation>
    <scope>NUCLEOTIDE SEQUENCE [LARGE SCALE GENOMIC DNA]</scope>
    <source>
        <strain evidence="1 2">ALL</strain>
    </source>
</reference>
<evidence type="ECO:0000313" key="2">
    <source>
        <dbReference type="Proteomes" id="UP000298663"/>
    </source>
</evidence>
<name>A0A4U5LX21_STECR</name>
<gene>
    <name evidence="1" type="ORF">L596_027966</name>
</gene>
<organism evidence="1 2">
    <name type="scientific">Steinernema carpocapsae</name>
    <name type="common">Entomopathogenic nematode</name>
    <dbReference type="NCBI Taxonomy" id="34508"/>
    <lineage>
        <taxon>Eukaryota</taxon>
        <taxon>Metazoa</taxon>
        <taxon>Ecdysozoa</taxon>
        <taxon>Nematoda</taxon>
        <taxon>Chromadorea</taxon>
        <taxon>Rhabditida</taxon>
        <taxon>Tylenchina</taxon>
        <taxon>Panagrolaimomorpha</taxon>
        <taxon>Strongyloidoidea</taxon>
        <taxon>Steinernematidae</taxon>
        <taxon>Steinernema</taxon>
    </lineage>
</organism>
<proteinExistence type="predicted"/>